<sequence>MSDQNRRYVRVVKETDLKSVGLRPRSWGAFFIPVYHLKIRVLCDGALSTLDSREKFLNQWKIRVFSRTPERRKI</sequence>
<dbReference type="AlphaFoldDB" id="A0A5J5BHF4"/>
<dbReference type="OrthoDB" id="1936913at2759"/>
<proteinExistence type="predicted"/>
<dbReference type="EMBL" id="CM018035">
    <property type="protein sequence ID" value="KAA8542106.1"/>
    <property type="molecule type" value="Genomic_DNA"/>
</dbReference>
<accession>A0A5J5BHF4</accession>
<name>A0A5J5BHF4_9ASTE</name>
<reference evidence="1 2" key="1">
    <citation type="submission" date="2019-09" db="EMBL/GenBank/DDBJ databases">
        <title>A chromosome-level genome assembly of the Chinese tupelo Nyssa sinensis.</title>
        <authorList>
            <person name="Yang X."/>
            <person name="Kang M."/>
            <person name="Yang Y."/>
            <person name="Xiong H."/>
            <person name="Wang M."/>
            <person name="Zhang Z."/>
            <person name="Wang Z."/>
            <person name="Wu H."/>
            <person name="Ma T."/>
            <person name="Liu J."/>
            <person name="Xi Z."/>
        </authorList>
    </citation>
    <scope>NUCLEOTIDE SEQUENCE [LARGE SCALE GENOMIC DNA]</scope>
    <source>
        <strain evidence="1">J267</strain>
        <tissue evidence="1">Leaf</tissue>
    </source>
</reference>
<evidence type="ECO:0000313" key="1">
    <source>
        <dbReference type="EMBL" id="KAA8542106.1"/>
    </source>
</evidence>
<gene>
    <name evidence="1" type="ORF">F0562_023258</name>
</gene>
<dbReference type="Proteomes" id="UP000325577">
    <property type="component" value="Linkage Group LG12"/>
</dbReference>
<protein>
    <submittedName>
        <fullName evidence="1">Uncharacterized protein</fullName>
    </submittedName>
</protein>
<evidence type="ECO:0000313" key="2">
    <source>
        <dbReference type="Proteomes" id="UP000325577"/>
    </source>
</evidence>
<keyword evidence="2" id="KW-1185">Reference proteome</keyword>
<organism evidence="1 2">
    <name type="scientific">Nyssa sinensis</name>
    <dbReference type="NCBI Taxonomy" id="561372"/>
    <lineage>
        <taxon>Eukaryota</taxon>
        <taxon>Viridiplantae</taxon>
        <taxon>Streptophyta</taxon>
        <taxon>Embryophyta</taxon>
        <taxon>Tracheophyta</taxon>
        <taxon>Spermatophyta</taxon>
        <taxon>Magnoliopsida</taxon>
        <taxon>eudicotyledons</taxon>
        <taxon>Gunneridae</taxon>
        <taxon>Pentapetalae</taxon>
        <taxon>asterids</taxon>
        <taxon>Cornales</taxon>
        <taxon>Nyssaceae</taxon>
        <taxon>Nyssa</taxon>
    </lineage>
</organism>